<dbReference type="SUPFAM" id="SSF52038">
    <property type="entry name" value="Barstar-related"/>
    <property type="match status" value="1"/>
</dbReference>
<feature type="transmembrane region" description="Helical" evidence="2">
    <location>
        <begin position="105"/>
        <end position="124"/>
    </location>
</feature>
<feature type="transmembrane region" description="Helical" evidence="2">
    <location>
        <begin position="16"/>
        <end position="49"/>
    </location>
</feature>
<dbReference type="Pfam" id="PF01066">
    <property type="entry name" value="CDP-OH_P_transf"/>
    <property type="match status" value="1"/>
</dbReference>
<evidence type="ECO:0000256" key="1">
    <source>
        <dbReference type="ARBA" id="ARBA00022679"/>
    </source>
</evidence>
<reference evidence="3" key="1">
    <citation type="submission" date="2014-09" db="EMBL/GenBank/DDBJ databases">
        <authorList>
            <person name="Probst J Alexander"/>
        </authorList>
    </citation>
    <scope>NUCLEOTIDE SEQUENCE</scope>
</reference>
<dbReference type="GO" id="GO:0016020">
    <property type="term" value="C:membrane"/>
    <property type="evidence" value="ECO:0007669"/>
    <property type="project" value="InterPro"/>
</dbReference>
<keyword evidence="2" id="KW-0472">Membrane</keyword>
<feature type="transmembrane region" description="Helical" evidence="2">
    <location>
        <begin position="144"/>
        <end position="163"/>
    </location>
</feature>
<dbReference type="Gene3D" id="1.20.120.1760">
    <property type="match status" value="1"/>
</dbReference>
<protein>
    <submittedName>
        <fullName evidence="3">Putative CDP-diacylglycerol--serine O-phosphatidyltransferase</fullName>
        <ecNumber evidence="3">2.7.8.8</ecNumber>
    </submittedName>
</protein>
<evidence type="ECO:0000313" key="3">
    <source>
        <dbReference type="EMBL" id="CEG11281.1"/>
    </source>
</evidence>
<keyword evidence="2" id="KW-0812">Transmembrane</keyword>
<feature type="transmembrane region" description="Helical" evidence="2">
    <location>
        <begin position="169"/>
        <end position="188"/>
    </location>
</feature>
<dbReference type="AlphaFoldDB" id="A0A098E727"/>
<keyword evidence="1 3" id="KW-0808">Transferase</keyword>
<dbReference type="GO" id="GO:0008654">
    <property type="term" value="P:phospholipid biosynthetic process"/>
    <property type="evidence" value="ECO:0007669"/>
    <property type="project" value="InterPro"/>
</dbReference>
<accession>A0A098E727</accession>
<dbReference type="InterPro" id="IPR043130">
    <property type="entry name" value="CDP-OH_PTrfase_TM_dom"/>
</dbReference>
<dbReference type="EMBL" id="CCXY01000042">
    <property type="protein sequence ID" value="CEG11281.1"/>
    <property type="molecule type" value="Genomic_DNA"/>
</dbReference>
<dbReference type="InterPro" id="IPR035905">
    <property type="entry name" value="Barstar-like_sf"/>
</dbReference>
<organism evidence="3">
    <name type="scientific">groundwater metagenome</name>
    <dbReference type="NCBI Taxonomy" id="717931"/>
    <lineage>
        <taxon>unclassified sequences</taxon>
        <taxon>metagenomes</taxon>
        <taxon>ecological metagenomes</taxon>
    </lineage>
</organism>
<dbReference type="PROSITE" id="PS00379">
    <property type="entry name" value="CDP_ALCOHOL_P_TRANSF"/>
    <property type="match status" value="1"/>
</dbReference>
<gene>
    <name evidence="3" type="ORF">MSIBF_A1360011</name>
</gene>
<sequence>MMNNNSILNFFKWKDVFSLLCAVFGFFAIIEVFAGNFLFAVLFLGLAGISDYMDGFIARKFSFPTEYGANIDTVADAVAFGVAPAVFILFYALKFTEQNFFDISAAFYLAISIIVLCAGLMRLARYLCLAKESENENTNKNAKVYVGLPITFNALIIPLLYLLSEYLNFNLFFLTLISAYLMISTINFRKI</sequence>
<dbReference type="InterPro" id="IPR000462">
    <property type="entry name" value="CDP-OH_P_trans"/>
</dbReference>
<proteinExistence type="predicted"/>
<dbReference type="GO" id="GO:0003882">
    <property type="term" value="F:CDP-diacylglycerol-serine O-phosphatidyltransferase activity"/>
    <property type="evidence" value="ECO:0007669"/>
    <property type="project" value="UniProtKB-EC"/>
</dbReference>
<name>A0A098E727_9ZZZZ</name>
<dbReference type="EC" id="2.7.8.8" evidence="3"/>
<keyword evidence="2" id="KW-1133">Transmembrane helix</keyword>
<dbReference type="InterPro" id="IPR048254">
    <property type="entry name" value="CDP_ALCOHOL_P_TRANSF_CS"/>
</dbReference>
<feature type="transmembrane region" description="Helical" evidence="2">
    <location>
        <begin position="70"/>
        <end position="93"/>
    </location>
</feature>
<evidence type="ECO:0000256" key="2">
    <source>
        <dbReference type="SAM" id="Phobius"/>
    </source>
</evidence>